<dbReference type="FunFam" id="3.80.10.10:FF:000400">
    <property type="entry name" value="Nuclear pore complex protein NUP107"/>
    <property type="match status" value="1"/>
</dbReference>
<dbReference type="Gene3D" id="3.80.10.10">
    <property type="entry name" value="Ribonuclease Inhibitor"/>
    <property type="match status" value="3"/>
</dbReference>
<evidence type="ECO:0000256" key="1">
    <source>
        <dbReference type="ARBA" id="ARBA00004162"/>
    </source>
</evidence>
<evidence type="ECO:0000256" key="21">
    <source>
        <dbReference type="PROSITE-ProRule" id="PRU10141"/>
    </source>
</evidence>
<dbReference type="SMART" id="SM00220">
    <property type="entry name" value="S_TKc"/>
    <property type="match status" value="1"/>
</dbReference>
<keyword evidence="15 22" id="KW-1133">Transmembrane helix</keyword>
<evidence type="ECO:0000256" key="5">
    <source>
        <dbReference type="ARBA" id="ARBA00022527"/>
    </source>
</evidence>
<dbReference type="PROSITE" id="PS51450">
    <property type="entry name" value="LRR"/>
    <property type="match status" value="1"/>
</dbReference>
<evidence type="ECO:0000256" key="7">
    <source>
        <dbReference type="ARBA" id="ARBA00022614"/>
    </source>
</evidence>
<dbReference type="PANTHER" id="PTHR48056">
    <property type="entry name" value="LRR RECEPTOR-LIKE SERINE/THREONINE-PROTEIN KINASE-RELATED"/>
    <property type="match status" value="1"/>
</dbReference>
<dbReference type="InterPro" id="IPR055414">
    <property type="entry name" value="LRR_R13L4/SHOC2-like"/>
</dbReference>
<evidence type="ECO:0000256" key="20">
    <source>
        <dbReference type="ARBA" id="ARBA00048679"/>
    </source>
</evidence>
<gene>
    <name evidence="27" type="primary">LOC116209392</name>
    <name evidence="24" type="ORF">CDL15_Pgr012336</name>
</gene>
<evidence type="ECO:0000256" key="8">
    <source>
        <dbReference type="ARBA" id="ARBA00022679"/>
    </source>
</evidence>
<sequence length="1018" mass="113003">MGKNHQYFTIALPLTDVFYLLLLLVHVQTTHAAYSCEDHIDCQALLKLKQSVTNDPFYSLHSWSEVNPFCNWTGVACSSARFRDRVTALELPNMLLEGSISPFLSNLSLLTALSLQENRFSGRIPGSIGQLLDLAYVNMTYNNLSGRIPDELGAIRSLTYLDLSVNSLEGVVPPALANLTELIRLGLAVNYLTGIPLEIGTLKKLKIMYLHTNHLEGEIPSSISNCTALEEISLIENALRGQIPSELGNLRNLKRLYLSNNRLSGKIPLALSNLSQLILLDVSINELEGEAPLELGKLNNLQNLYLHSNNLVSKPGDDSFSLLTALTNCSFLQKLHLGSCWFSGMLPSRVGDLSKDLYYFKLFDNLLIGDVPDSIGNLSGLVNLNLGRNRLNGTVPSTLRKLGKLQRLYLGKNKLHGKIPGEIGQMGSLGLLDLGDNSFEGSIPTELGNLSQLKYLYMFRNQLSGNLPVELTRCTGLLLLDLSYNKLQGRIPREIGLFSELALALNLSNNNLEAEVPASIGRLVSVQAIDLSRNNLSGVIPSLIGSCLSLDLLNFSRNMLDGIIPDSLKQITSLRVLDLAYNDLTGTVPMWIGNSKAIENLNLSYNRLTGEVPSTGRFKYLNRTSFLGNPGLCRDSGPIGLPPCRGERKKHKNKTWIYAVSVTLGCGVLVTVLFIGLRCYHRRLTTNGVNLGKLSLFQLRAHEGRKFTLRELEIATAGFNEENLLGRGSFGSVYKAVIEDGNMTVALKILDRDCVQSHKSFKREWRILSTVRHRNLVRMVGSVWSPQFKALVLEFIDNGNLAQHLYNIKSEEGRECKLTLKERISILLDIAKGLEYLHERCSVQILHCDLKPQNLLLDREMVAHVADFGIGKLVEEDKTSGSNSSTGFLRGTFGYMPPEYGQGIVSPKGDVYSFGVVLLETMTRKSPMSEEFSDGLNLRKWVISLYPDNIWEAIDKSLKKEVASGSGTEDNLNKYWNCCAKVIEVGIMCTEENMQKRSPMSSVVRLLENAWKEIGFDK</sequence>
<evidence type="ECO:0000256" key="18">
    <source>
        <dbReference type="ARBA" id="ARBA00023180"/>
    </source>
</evidence>
<evidence type="ECO:0000256" key="9">
    <source>
        <dbReference type="ARBA" id="ARBA00022692"/>
    </source>
</evidence>
<keyword evidence="9 22" id="KW-0812">Transmembrane</keyword>
<dbReference type="InterPro" id="IPR000719">
    <property type="entry name" value="Prot_kinase_dom"/>
</dbReference>
<dbReference type="FunFam" id="3.80.10.10:FF:000288">
    <property type="entry name" value="LRR receptor-like serine/threonine-protein kinase EFR"/>
    <property type="match status" value="1"/>
</dbReference>
<dbReference type="SUPFAM" id="SSF52058">
    <property type="entry name" value="L domain-like"/>
    <property type="match status" value="3"/>
</dbReference>
<dbReference type="EMBL" id="MTKT01000169">
    <property type="protein sequence ID" value="OWM91577.1"/>
    <property type="molecule type" value="Genomic_DNA"/>
</dbReference>
<evidence type="ECO:0000256" key="3">
    <source>
        <dbReference type="ARBA" id="ARBA00012513"/>
    </source>
</evidence>
<comment type="similarity">
    <text evidence="2">Belongs to the protein kinase superfamily. Ser/Thr protein kinase family.</text>
</comment>
<dbReference type="InterPro" id="IPR032675">
    <property type="entry name" value="LRR_dom_sf"/>
</dbReference>
<keyword evidence="16 22" id="KW-0472">Membrane</keyword>
<reference evidence="25" key="1">
    <citation type="journal article" date="2017" name="Plant J.">
        <title>The pomegranate (Punica granatum L.) genome and the genomics of punicalagin biosynthesis.</title>
        <authorList>
            <person name="Qin G."/>
            <person name="Xu C."/>
            <person name="Ming R."/>
            <person name="Tang H."/>
            <person name="Guyot R."/>
            <person name="Kramer E.M."/>
            <person name="Hu Y."/>
            <person name="Yi X."/>
            <person name="Qi Y."/>
            <person name="Xu X."/>
            <person name="Gao Z."/>
            <person name="Pan H."/>
            <person name="Jian J."/>
            <person name="Tian Y."/>
            <person name="Yue Z."/>
            <person name="Xu Y."/>
        </authorList>
    </citation>
    <scope>NUCLEOTIDE SEQUENCE [LARGE SCALE GENOMIC DNA]</scope>
    <source>
        <strain evidence="25">cv. Dabenzi</strain>
    </source>
</reference>
<keyword evidence="5" id="KW-0723">Serine/threonine-protein kinase</keyword>
<dbReference type="Pfam" id="PF13855">
    <property type="entry name" value="LRR_8"/>
    <property type="match status" value="1"/>
</dbReference>
<evidence type="ECO:0000256" key="10">
    <source>
        <dbReference type="ARBA" id="ARBA00022729"/>
    </source>
</evidence>
<dbReference type="SUPFAM" id="SSF56112">
    <property type="entry name" value="Protein kinase-like (PK-like)"/>
    <property type="match status" value="1"/>
</dbReference>
<keyword evidence="26" id="KW-1185">Reference proteome</keyword>
<evidence type="ECO:0000256" key="16">
    <source>
        <dbReference type="ARBA" id="ARBA00023136"/>
    </source>
</evidence>
<keyword evidence="14 21" id="KW-0067">ATP-binding</keyword>
<dbReference type="Proteomes" id="UP000515151">
    <property type="component" value="Chromosome 5"/>
</dbReference>
<keyword evidence="11" id="KW-0677">Repeat</keyword>
<dbReference type="PROSITE" id="PS00107">
    <property type="entry name" value="PROTEIN_KINASE_ATP"/>
    <property type="match status" value="1"/>
</dbReference>
<evidence type="ECO:0000259" key="23">
    <source>
        <dbReference type="PROSITE" id="PS50011"/>
    </source>
</evidence>
<dbReference type="InterPro" id="IPR001611">
    <property type="entry name" value="Leu-rich_rpt"/>
</dbReference>
<organism evidence="24 25">
    <name type="scientific">Punica granatum</name>
    <name type="common">Pomegranate</name>
    <dbReference type="NCBI Taxonomy" id="22663"/>
    <lineage>
        <taxon>Eukaryota</taxon>
        <taxon>Viridiplantae</taxon>
        <taxon>Streptophyta</taxon>
        <taxon>Embryophyta</taxon>
        <taxon>Tracheophyta</taxon>
        <taxon>Spermatophyta</taxon>
        <taxon>Magnoliopsida</taxon>
        <taxon>eudicotyledons</taxon>
        <taxon>Gunneridae</taxon>
        <taxon>Pentapetalae</taxon>
        <taxon>rosids</taxon>
        <taxon>malvids</taxon>
        <taxon>Myrtales</taxon>
        <taxon>Lythraceae</taxon>
        <taxon>Punica</taxon>
    </lineage>
</organism>
<comment type="catalytic activity">
    <reaction evidence="20">
        <text>L-seryl-[protein] + ATP = O-phospho-L-seryl-[protein] + ADP + H(+)</text>
        <dbReference type="Rhea" id="RHEA:17989"/>
        <dbReference type="Rhea" id="RHEA-COMP:9863"/>
        <dbReference type="Rhea" id="RHEA-COMP:11604"/>
        <dbReference type="ChEBI" id="CHEBI:15378"/>
        <dbReference type="ChEBI" id="CHEBI:29999"/>
        <dbReference type="ChEBI" id="CHEBI:30616"/>
        <dbReference type="ChEBI" id="CHEBI:83421"/>
        <dbReference type="ChEBI" id="CHEBI:456216"/>
        <dbReference type="EC" id="2.7.11.1"/>
    </reaction>
</comment>
<keyword evidence="12 21" id="KW-0547">Nucleotide-binding</keyword>
<evidence type="ECO:0000256" key="11">
    <source>
        <dbReference type="ARBA" id="ARBA00022737"/>
    </source>
</evidence>
<keyword evidence="10" id="KW-0732">Signal</keyword>
<evidence type="ECO:0000313" key="24">
    <source>
        <dbReference type="EMBL" id="OWM91577.1"/>
    </source>
</evidence>
<dbReference type="EC" id="2.7.11.1" evidence="3"/>
<dbReference type="GO" id="GO:0004674">
    <property type="term" value="F:protein serine/threonine kinase activity"/>
    <property type="evidence" value="ECO:0007669"/>
    <property type="project" value="UniProtKB-KW"/>
</dbReference>
<feature type="transmembrane region" description="Helical" evidence="22">
    <location>
        <begin position="7"/>
        <end position="27"/>
    </location>
</feature>
<dbReference type="CDD" id="cd14066">
    <property type="entry name" value="STKc_IRAK"/>
    <property type="match status" value="1"/>
</dbReference>
<evidence type="ECO:0000256" key="14">
    <source>
        <dbReference type="ARBA" id="ARBA00022840"/>
    </source>
</evidence>
<keyword evidence="7" id="KW-0433">Leucine-rich repeat</keyword>
<dbReference type="RefSeq" id="XP_031398881.1">
    <property type="nucleotide sequence ID" value="XM_031543021.1"/>
</dbReference>
<evidence type="ECO:0000313" key="26">
    <source>
        <dbReference type="Proteomes" id="UP000515151"/>
    </source>
</evidence>
<evidence type="ECO:0000256" key="2">
    <source>
        <dbReference type="ARBA" id="ARBA00008684"/>
    </source>
</evidence>
<dbReference type="Gene3D" id="1.10.510.10">
    <property type="entry name" value="Transferase(Phosphotransferase) domain 1"/>
    <property type="match status" value="1"/>
</dbReference>
<evidence type="ECO:0000256" key="13">
    <source>
        <dbReference type="ARBA" id="ARBA00022777"/>
    </source>
</evidence>
<dbReference type="InterPro" id="IPR008271">
    <property type="entry name" value="Ser/Thr_kinase_AS"/>
</dbReference>
<dbReference type="Gene3D" id="3.30.200.20">
    <property type="entry name" value="Phosphorylase Kinase, domain 1"/>
    <property type="match status" value="1"/>
</dbReference>
<keyword evidence="17" id="KW-0675">Receptor</keyword>
<dbReference type="GO" id="GO:0033612">
    <property type="term" value="F:receptor serine/threonine kinase binding"/>
    <property type="evidence" value="ECO:0007669"/>
    <property type="project" value="TreeGrafter"/>
</dbReference>
<dbReference type="Pfam" id="PF00069">
    <property type="entry name" value="Pkinase"/>
    <property type="match status" value="1"/>
</dbReference>
<evidence type="ECO:0000256" key="12">
    <source>
        <dbReference type="ARBA" id="ARBA00022741"/>
    </source>
</evidence>
<dbReference type="InterPro" id="IPR017441">
    <property type="entry name" value="Protein_kinase_ATP_BS"/>
</dbReference>
<dbReference type="FunFam" id="1.10.510.10:FF:000358">
    <property type="entry name" value="Putative leucine-rich repeat receptor-like serine/threonine-protein kinase"/>
    <property type="match status" value="1"/>
</dbReference>
<dbReference type="Pfam" id="PF08263">
    <property type="entry name" value="LRRNT_2"/>
    <property type="match status" value="1"/>
</dbReference>
<dbReference type="GO" id="GO:0005524">
    <property type="term" value="F:ATP binding"/>
    <property type="evidence" value="ECO:0007669"/>
    <property type="project" value="UniProtKB-UniRule"/>
</dbReference>
<keyword evidence="6" id="KW-0597">Phosphoprotein</keyword>
<keyword evidence="4" id="KW-1003">Cell membrane</keyword>
<feature type="binding site" evidence="21">
    <location>
        <position position="748"/>
    </location>
    <ligand>
        <name>ATP</name>
        <dbReference type="ChEBI" id="CHEBI:30616"/>
    </ligand>
</feature>
<evidence type="ECO:0000256" key="6">
    <source>
        <dbReference type="ARBA" id="ARBA00022553"/>
    </source>
</evidence>
<evidence type="ECO:0000256" key="17">
    <source>
        <dbReference type="ARBA" id="ARBA00023170"/>
    </source>
</evidence>
<protein>
    <recommendedName>
        <fullName evidence="3">non-specific serine/threonine protein kinase</fullName>
        <ecNumber evidence="3">2.7.11.1</ecNumber>
    </recommendedName>
</protein>
<evidence type="ECO:0000313" key="27">
    <source>
        <dbReference type="RefSeq" id="XP_031398881.1"/>
    </source>
</evidence>
<keyword evidence="8" id="KW-0808">Transferase</keyword>
<dbReference type="PROSITE" id="PS00108">
    <property type="entry name" value="PROTEIN_KINASE_ST"/>
    <property type="match status" value="1"/>
</dbReference>
<comment type="catalytic activity">
    <reaction evidence="19">
        <text>L-threonyl-[protein] + ATP = O-phospho-L-threonyl-[protein] + ADP + H(+)</text>
        <dbReference type="Rhea" id="RHEA:46608"/>
        <dbReference type="Rhea" id="RHEA-COMP:11060"/>
        <dbReference type="Rhea" id="RHEA-COMP:11605"/>
        <dbReference type="ChEBI" id="CHEBI:15378"/>
        <dbReference type="ChEBI" id="CHEBI:30013"/>
        <dbReference type="ChEBI" id="CHEBI:30616"/>
        <dbReference type="ChEBI" id="CHEBI:61977"/>
        <dbReference type="ChEBI" id="CHEBI:456216"/>
        <dbReference type="EC" id="2.7.11.1"/>
    </reaction>
</comment>
<feature type="domain" description="Protein kinase" evidence="23">
    <location>
        <begin position="719"/>
        <end position="1012"/>
    </location>
</feature>
<proteinExistence type="inferred from homology"/>
<name>A0A218Y2P3_PUNGR</name>
<comment type="subcellular location">
    <subcellularLocation>
        <location evidence="1">Cell membrane</location>
        <topology evidence="1">Single-pass membrane protein</topology>
    </subcellularLocation>
</comment>
<dbReference type="FunFam" id="3.80.10.10:FF:000299">
    <property type="entry name" value="Piriformospora indica-insensitive protein 2"/>
    <property type="match status" value="1"/>
</dbReference>
<evidence type="ECO:0000256" key="19">
    <source>
        <dbReference type="ARBA" id="ARBA00047899"/>
    </source>
</evidence>
<dbReference type="PROSITE" id="PS50011">
    <property type="entry name" value="PROTEIN_KINASE_DOM"/>
    <property type="match status" value="1"/>
</dbReference>
<dbReference type="InterPro" id="IPR050647">
    <property type="entry name" value="Plant_LRR-RLKs"/>
</dbReference>
<evidence type="ECO:0000256" key="15">
    <source>
        <dbReference type="ARBA" id="ARBA00022989"/>
    </source>
</evidence>
<dbReference type="Pfam" id="PF23598">
    <property type="entry name" value="LRR_14"/>
    <property type="match status" value="1"/>
</dbReference>
<reference evidence="24" key="2">
    <citation type="submission" date="2017-06" db="EMBL/GenBank/DDBJ databases">
        <title>The pomegranate genome and the genomics of punicalagin biosynthesis.</title>
        <authorList>
            <person name="Xu C."/>
        </authorList>
    </citation>
    <scope>NUCLEOTIDE SEQUENCE [LARGE SCALE GENOMIC DNA]</scope>
    <source>
        <tissue evidence="24">Fresh leaf</tissue>
    </source>
</reference>
<dbReference type="InterPro" id="IPR013210">
    <property type="entry name" value="LRR_N_plant-typ"/>
</dbReference>
<keyword evidence="13" id="KW-0418">Kinase</keyword>
<dbReference type="Pfam" id="PF00560">
    <property type="entry name" value="LRR_1"/>
    <property type="match status" value="3"/>
</dbReference>
<dbReference type="OrthoDB" id="1640047at2759"/>
<feature type="transmembrane region" description="Helical" evidence="22">
    <location>
        <begin position="656"/>
        <end position="677"/>
    </location>
</feature>
<evidence type="ECO:0000256" key="4">
    <source>
        <dbReference type="ARBA" id="ARBA00022475"/>
    </source>
</evidence>
<dbReference type="AlphaFoldDB" id="A0A218Y2P3"/>
<accession>A0A218Y2P3</accession>
<evidence type="ECO:0000256" key="22">
    <source>
        <dbReference type="SAM" id="Phobius"/>
    </source>
</evidence>
<dbReference type="InterPro" id="IPR011009">
    <property type="entry name" value="Kinase-like_dom_sf"/>
</dbReference>
<dbReference type="GO" id="GO:0005886">
    <property type="term" value="C:plasma membrane"/>
    <property type="evidence" value="ECO:0007669"/>
    <property type="project" value="UniProtKB-SubCell"/>
</dbReference>
<dbReference type="SMART" id="SM00369">
    <property type="entry name" value="LRR_TYP"/>
    <property type="match status" value="9"/>
</dbReference>
<dbReference type="InterPro" id="IPR003591">
    <property type="entry name" value="Leu-rich_rpt_typical-subtyp"/>
</dbReference>
<dbReference type="PANTHER" id="PTHR48056:SF89">
    <property type="entry name" value="OS06G0585982 PROTEIN"/>
    <property type="match status" value="1"/>
</dbReference>
<dbReference type="Proteomes" id="UP000197138">
    <property type="component" value="Unassembled WGS sequence"/>
</dbReference>
<dbReference type="GeneID" id="116209392"/>
<reference evidence="27" key="4">
    <citation type="submission" date="2025-04" db="UniProtKB">
        <authorList>
            <consortium name="RefSeq"/>
        </authorList>
    </citation>
    <scope>IDENTIFICATION</scope>
    <source>
        <tissue evidence="27">Leaf</tissue>
    </source>
</reference>
<evidence type="ECO:0000313" key="25">
    <source>
        <dbReference type="Proteomes" id="UP000197138"/>
    </source>
</evidence>
<reference evidence="26" key="3">
    <citation type="journal article" date="2020" name="Plant Biotechnol. J.">
        <title>The pomegranate (Punica granatum L.) draft genome dissects genetic divergence between soft- and hard-seeded cultivars.</title>
        <authorList>
            <person name="Luo X."/>
            <person name="Li H."/>
            <person name="Wu Z."/>
            <person name="Yao W."/>
            <person name="Zhao P."/>
            <person name="Cao D."/>
            <person name="Yu H."/>
            <person name="Li K."/>
            <person name="Poudel K."/>
            <person name="Zhao D."/>
            <person name="Zhang F."/>
            <person name="Xia X."/>
            <person name="Chen L."/>
            <person name="Wang Q."/>
            <person name="Jing D."/>
            <person name="Cao S."/>
        </authorList>
    </citation>
    <scope>NUCLEOTIDE SEQUENCE [LARGE SCALE GENOMIC DNA]</scope>
</reference>
<keyword evidence="18" id="KW-0325">Glycoprotein</keyword>